<gene>
    <name evidence="2" type="ORF">HCJ95_13390</name>
</gene>
<proteinExistence type="predicted"/>
<sequence>MSTVGTPGPSAPTGPVPSYSWPDGDDFTVTQYGSGGPGIAIGLLPHANEPLGSAVLPVAKKLAARFGRLWLLGPIEPPEPDARFPLPCELTEFLALGRLPALRDQVEFAHGAVVPHTSAQRRADTLRRAVRAAEPSALVLLHNDPFARFPYLYADRPRPFAERRLLETDGFPSGTLERPGWTRRIGARTYAWFPAARLGVHGQEAAGVFLPRVLGIPVFTLELPMFRWDGVEQARRSIREAMGAWIADGAGDPSGMLTTAHELLGGRRVEMVDAATTAEVIAAFLAGVVEEVHRAQQLGVPAATGARGPRRPG</sequence>
<evidence type="ECO:0000313" key="2">
    <source>
        <dbReference type="EMBL" id="NJP15257.1"/>
    </source>
</evidence>
<accession>A0ABX0YRP8</accession>
<evidence type="ECO:0000313" key="3">
    <source>
        <dbReference type="Proteomes" id="UP000635996"/>
    </source>
</evidence>
<protein>
    <submittedName>
        <fullName evidence="2">Uncharacterized protein</fullName>
    </submittedName>
</protein>
<feature type="region of interest" description="Disordered" evidence="1">
    <location>
        <begin position="1"/>
        <end position="22"/>
    </location>
</feature>
<reference evidence="2 3" key="1">
    <citation type="submission" date="2020-03" db="EMBL/GenBank/DDBJ databases">
        <title>WGS of actinomycetes isolated from Thailand.</title>
        <authorList>
            <person name="Thawai C."/>
        </authorList>
    </citation>
    <scope>NUCLEOTIDE SEQUENCE [LARGE SCALE GENOMIC DNA]</scope>
    <source>
        <strain evidence="2 3">NBRC 13905</strain>
    </source>
</reference>
<keyword evidence="3" id="KW-1185">Reference proteome</keyword>
<name>A0ABX0YRP8_STRTL</name>
<organism evidence="2 3">
    <name type="scientific">Streptomyces thermoviolaceus subsp. thermoviolaceus</name>
    <dbReference type="NCBI Taxonomy" id="66860"/>
    <lineage>
        <taxon>Bacteria</taxon>
        <taxon>Bacillati</taxon>
        <taxon>Actinomycetota</taxon>
        <taxon>Actinomycetes</taxon>
        <taxon>Kitasatosporales</taxon>
        <taxon>Streptomycetaceae</taxon>
        <taxon>Streptomyces</taxon>
    </lineage>
</organism>
<dbReference type="RefSeq" id="WP_168131637.1">
    <property type="nucleotide sequence ID" value="NZ_JAATEL010000012.1"/>
</dbReference>
<dbReference type="Proteomes" id="UP000635996">
    <property type="component" value="Unassembled WGS sequence"/>
</dbReference>
<evidence type="ECO:0000256" key="1">
    <source>
        <dbReference type="SAM" id="MobiDB-lite"/>
    </source>
</evidence>
<comment type="caution">
    <text evidence="2">The sequence shown here is derived from an EMBL/GenBank/DDBJ whole genome shotgun (WGS) entry which is preliminary data.</text>
</comment>
<dbReference type="EMBL" id="JAATEL010000012">
    <property type="protein sequence ID" value="NJP15257.1"/>
    <property type="molecule type" value="Genomic_DNA"/>
</dbReference>